<evidence type="ECO:0000313" key="2">
    <source>
        <dbReference type="Proteomes" id="UP001240643"/>
    </source>
</evidence>
<dbReference type="RefSeq" id="WP_256547411.1">
    <property type="nucleotide sequence ID" value="NZ_CP101809.1"/>
</dbReference>
<keyword evidence="2" id="KW-1185">Reference proteome</keyword>
<protein>
    <submittedName>
        <fullName evidence="1">Uncharacterized protein</fullName>
    </submittedName>
</protein>
<dbReference type="SUPFAM" id="SSF53098">
    <property type="entry name" value="Ribonuclease H-like"/>
    <property type="match status" value="1"/>
</dbReference>
<comment type="caution">
    <text evidence="1">The sequence shown here is derived from an EMBL/GenBank/DDBJ whole genome shotgun (WGS) entry which is preliminary data.</text>
</comment>
<gene>
    <name evidence="1" type="ORF">J2Z62_000333</name>
</gene>
<evidence type="ECO:0000313" key="1">
    <source>
        <dbReference type="EMBL" id="MDQ0513895.1"/>
    </source>
</evidence>
<accession>A0ABU0LYY3</accession>
<dbReference type="Proteomes" id="UP001240643">
    <property type="component" value="Unassembled WGS sequence"/>
</dbReference>
<dbReference type="InterPro" id="IPR012337">
    <property type="entry name" value="RNaseH-like_sf"/>
</dbReference>
<sequence>MNWKKTSNYVALSLTRIMKNEEYENELVHFCAVRFVNDRAKEYLDLYIENSKKEYDQNLNKKAYPLVLILAMLHTWFENDIIILHDGGRKDMEWLSEELNRHTNLQIRNQFINVEDLAVFEIGLQKTSLKNIAKHFGVYRVNTSTKVSRDAHNCMLINEIWKAFKDSQDV</sequence>
<dbReference type="Gene3D" id="3.30.420.10">
    <property type="entry name" value="Ribonuclease H-like superfamily/Ribonuclease H"/>
    <property type="match status" value="1"/>
</dbReference>
<dbReference type="InterPro" id="IPR036397">
    <property type="entry name" value="RNaseH_sf"/>
</dbReference>
<organism evidence="1 2">
    <name type="scientific">Mycoplasmoides fastidiosum</name>
    <dbReference type="NCBI Taxonomy" id="92758"/>
    <lineage>
        <taxon>Bacteria</taxon>
        <taxon>Bacillati</taxon>
        <taxon>Mycoplasmatota</taxon>
        <taxon>Mycoplasmoidales</taxon>
        <taxon>Mycoplasmoidaceae</taxon>
        <taxon>Mycoplasmoides</taxon>
    </lineage>
</organism>
<dbReference type="EMBL" id="JAUSWO010000001">
    <property type="protein sequence ID" value="MDQ0513895.1"/>
    <property type="molecule type" value="Genomic_DNA"/>
</dbReference>
<reference evidence="1" key="1">
    <citation type="submission" date="2023-07" db="EMBL/GenBank/DDBJ databases">
        <title>Genomic Encyclopedia of Type Strains, Phase IV (KMG-IV): sequencing the most valuable type-strain genomes for metagenomic binning, comparative biology and taxonomic classification.</title>
        <authorList>
            <person name="Goeker M."/>
        </authorList>
    </citation>
    <scope>NUCLEOTIDE SEQUENCE [LARGE SCALE GENOMIC DNA]</scope>
    <source>
        <strain evidence="1">DSM 21204</strain>
    </source>
</reference>
<name>A0ABU0LYY3_9BACT</name>
<proteinExistence type="predicted"/>